<dbReference type="Proteomes" id="UP000095658">
    <property type="component" value="Unassembled WGS sequence"/>
</dbReference>
<dbReference type="OrthoDB" id="2454818at2"/>
<evidence type="ECO:0000313" key="3">
    <source>
        <dbReference type="Proteomes" id="UP000095658"/>
    </source>
</evidence>
<feature type="transmembrane region" description="Helical" evidence="1">
    <location>
        <begin position="50"/>
        <end position="69"/>
    </location>
</feature>
<evidence type="ECO:0000313" key="2">
    <source>
        <dbReference type="EMBL" id="OES43760.1"/>
    </source>
</evidence>
<comment type="caution">
    <text evidence="2">The sequence shown here is derived from an EMBL/GenBank/DDBJ whole genome shotgun (WGS) entry which is preliminary data.</text>
</comment>
<accession>A0A1E7DL12</accession>
<dbReference type="AlphaFoldDB" id="A0A1E7DL12"/>
<organism evidence="2 3">
    <name type="scientific">Domibacillus iocasae</name>
    <dbReference type="NCBI Taxonomy" id="1714016"/>
    <lineage>
        <taxon>Bacteria</taxon>
        <taxon>Bacillati</taxon>
        <taxon>Bacillota</taxon>
        <taxon>Bacilli</taxon>
        <taxon>Bacillales</taxon>
        <taxon>Bacillaceae</taxon>
        <taxon>Domibacillus</taxon>
    </lineage>
</organism>
<protein>
    <submittedName>
        <fullName evidence="2">Uncharacterized protein</fullName>
    </submittedName>
</protein>
<keyword evidence="1" id="KW-0472">Membrane</keyword>
<evidence type="ECO:0000256" key="1">
    <source>
        <dbReference type="SAM" id="Phobius"/>
    </source>
</evidence>
<reference evidence="2 3" key="1">
    <citation type="submission" date="2016-06" db="EMBL/GenBank/DDBJ databases">
        <title>Domibacillus iocasae genome sequencing.</title>
        <authorList>
            <person name="Verma A."/>
            <person name="Pal Y."/>
            <person name="Ojha A.K."/>
            <person name="Krishnamurthi S."/>
        </authorList>
    </citation>
    <scope>NUCLEOTIDE SEQUENCE [LARGE SCALE GENOMIC DNA]</scope>
    <source>
        <strain evidence="2 3">DSM 29979</strain>
    </source>
</reference>
<keyword evidence="1" id="KW-0812">Transmembrane</keyword>
<sequence length="72" mass="8028">MIWMILSAAVLIGGGLWTAAIMKRSGAFGRKDTDNPEPVQQHPYGLNPIIWLYIAAFVVFLGIIIIVWMKGR</sequence>
<name>A0A1E7DL12_9BACI</name>
<proteinExistence type="predicted"/>
<dbReference type="EMBL" id="MAMP01000024">
    <property type="protein sequence ID" value="OES43760.1"/>
    <property type="molecule type" value="Genomic_DNA"/>
</dbReference>
<keyword evidence="1" id="KW-1133">Transmembrane helix</keyword>
<keyword evidence="3" id="KW-1185">Reference proteome</keyword>
<gene>
    <name evidence="2" type="ORF">BA724_11725</name>
</gene>
<dbReference type="RefSeq" id="WP_069939539.1">
    <property type="nucleotide sequence ID" value="NZ_MAMP01000024.1"/>
</dbReference>
<dbReference type="STRING" id="1714016.BA724_11725"/>